<feature type="domain" description="G-protein coupled receptors family 1 profile" evidence="13">
    <location>
        <begin position="47"/>
        <end position="441"/>
    </location>
</feature>
<keyword evidence="4 11" id="KW-0770">Synapse</keyword>
<keyword evidence="8 10" id="KW-0807">Transducer</keyword>
<name>A0A7J6CBQ6_9TELE</name>
<comment type="function">
    <text evidence="11">The muscarinic acetylcholine receptor mediates various cellular responses, including inhibition of adenylate cyclase, breakdown of phosphoinositides and modulation of potassium channels through the action of G proteins.</text>
</comment>
<feature type="transmembrane region" description="Helical" evidence="11">
    <location>
        <begin position="67"/>
        <end position="93"/>
    </location>
</feature>
<dbReference type="Gene3D" id="1.20.1070.10">
    <property type="entry name" value="Rhodopsin 7-helix transmembrane proteins"/>
    <property type="match status" value="2"/>
</dbReference>
<evidence type="ECO:0000256" key="8">
    <source>
        <dbReference type="ARBA" id="ARBA00023224"/>
    </source>
</evidence>
<evidence type="ECO:0000256" key="12">
    <source>
        <dbReference type="SAM" id="MobiDB-lite"/>
    </source>
</evidence>
<evidence type="ECO:0000256" key="1">
    <source>
        <dbReference type="ARBA" id="ARBA00022475"/>
    </source>
</evidence>
<keyword evidence="9 11" id="KW-0628">Postsynaptic cell membrane</keyword>
<dbReference type="OrthoDB" id="10071887at2759"/>
<evidence type="ECO:0000256" key="9">
    <source>
        <dbReference type="ARBA" id="ARBA00023257"/>
    </source>
</evidence>
<keyword evidence="2 10" id="KW-0812">Transmembrane</keyword>
<organism evidence="14 15">
    <name type="scientific">Onychostoma macrolepis</name>
    <dbReference type="NCBI Taxonomy" id="369639"/>
    <lineage>
        <taxon>Eukaryota</taxon>
        <taxon>Metazoa</taxon>
        <taxon>Chordata</taxon>
        <taxon>Craniata</taxon>
        <taxon>Vertebrata</taxon>
        <taxon>Euteleostomi</taxon>
        <taxon>Actinopterygii</taxon>
        <taxon>Neopterygii</taxon>
        <taxon>Teleostei</taxon>
        <taxon>Ostariophysi</taxon>
        <taxon>Cypriniformes</taxon>
        <taxon>Cyprinidae</taxon>
        <taxon>Acrossocheilinae</taxon>
        <taxon>Onychostoma</taxon>
    </lineage>
</organism>
<dbReference type="PRINTS" id="PR00237">
    <property type="entry name" value="GPCRRHODOPSN"/>
</dbReference>
<evidence type="ECO:0000256" key="11">
    <source>
        <dbReference type="RuleBase" id="RU361191"/>
    </source>
</evidence>
<evidence type="ECO:0000259" key="13">
    <source>
        <dbReference type="PROSITE" id="PS50262"/>
    </source>
</evidence>
<dbReference type="PANTHER" id="PTHR24247">
    <property type="entry name" value="5-HYDROXYTRYPTAMINE RECEPTOR"/>
    <property type="match status" value="1"/>
</dbReference>
<comment type="similarity">
    <text evidence="11">Belongs to the G-protein coupled receptor 1 family. Muscarinic acetylcholine receptor subfamily.</text>
</comment>
<keyword evidence="1 11" id="KW-1003">Cell membrane</keyword>
<feature type="transmembrane region" description="Helical" evidence="11">
    <location>
        <begin position="33"/>
        <end position="55"/>
    </location>
</feature>
<dbReference type="SUPFAM" id="SSF81321">
    <property type="entry name" value="Family A G protein-coupled receptor-like"/>
    <property type="match status" value="1"/>
</dbReference>
<comment type="subcellular location">
    <subcellularLocation>
        <location evidence="11">Cell membrane</location>
        <topology evidence="11">Multi-pass membrane protein</topology>
    </subcellularLocation>
    <subcellularLocation>
        <location evidence="11">Postsynaptic cell membrane</location>
        <topology evidence="11">Multi-pass membrane protein</topology>
    </subcellularLocation>
</comment>
<keyword evidence="15" id="KW-1185">Reference proteome</keyword>
<dbReference type="CDD" id="cd15049">
    <property type="entry name" value="7tmA_mAChR"/>
    <property type="match status" value="1"/>
</dbReference>
<dbReference type="Proteomes" id="UP000579812">
    <property type="component" value="Unassembled WGS sequence"/>
</dbReference>
<dbReference type="GO" id="GO:0007187">
    <property type="term" value="P:G protein-coupled receptor signaling pathway, coupled to cyclic nucleotide second messenger"/>
    <property type="evidence" value="ECO:0007669"/>
    <property type="project" value="TreeGrafter"/>
</dbReference>
<protein>
    <recommendedName>
        <fullName evidence="11">Muscarinic acetylcholine receptor</fullName>
    </recommendedName>
</protein>
<feature type="transmembrane region" description="Helical" evidence="11">
    <location>
        <begin position="105"/>
        <end position="126"/>
    </location>
</feature>
<feature type="region of interest" description="Disordered" evidence="12">
    <location>
        <begin position="332"/>
        <end position="370"/>
    </location>
</feature>
<dbReference type="GO" id="GO:0030425">
    <property type="term" value="C:dendrite"/>
    <property type="evidence" value="ECO:0007669"/>
    <property type="project" value="TreeGrafter"/>
</dbReference>
<dbReference type="InterPro" id="IPR000995">
    <property type="entry name" value="Musac_Ach_rcpt"/>
</dbReference>
<reference evidence="14 15" key="1">
    <citation type="submission" date="2020-04" db="EMBL/GenBank/DDBJ databases">
        <title>Chromosome-level genome assembly of a cyprinid fish Onychostoma macrolepis by integration of Nanopore Sequencing, Bionano and Hi-C technology.</title>
        <authorList>
            <person name="Wang D."/>
        </authorList>
    </citation>
    <scope>NUCLEOTIDE SEQUENCE [LARGE SCALE GENOMIC DNA]</scope>
    <source>
        <strain evidence="14">SWU-2019</strain>
        <tissue evidence="14">Muscle</tissue>
    </source>
</reference>
<keyword evidence="7 10" id="KW-0675">Receptor</keyword>
<feature type="transmembrane region" description="Helical" evidence="11">
    <location>
        <begin position="392"/>
        <end position="413"/>
    </location>
</feature>
<accession>A0A7J6CBQ6</accession>
<dbReference type="PROSITE" id="PS50262">
    <property type="entry name" value="G_PROTEIN_RECEP_F1_2"/>
    <property type="match status" value="1"/>
</dbReference>
<dbReference type="PRINTS" id="PR00243">
    <property type="entry name" value="MUSCARINICR"/>
</dbReference>
<dbReference type="GO" id="GO:0016907">
    <property type="term" value="F:G protein-coupled acetylcholine receptor activity"/>
    <property type="evidence" value="ECO:0007669"/>
    <property type="project" value="UniProtKB-UniRule"/>
</dbReference>
<keyword evidence="3 11" id="KW-1133">Transmembrane helix</keyword>
<evidence type="ECO:0000256" key="6">
    <source>
        <dbReference type="ARBA" id="ARBA00023136"/>
    </source>
</evidence>
<evidence type="ECO:0000256" key="7">
    <source>
        <dbReference type="ARBA" id="ARBA00023170"/>
    </source>
</evidence>
<feature type="transmembrane region" description="Helical" evidence="11">
    <location>
        <begin position="425"/>
        <end position="444"/>
    </location>
</feature>
<dbReference type="PROSITE" id="PS00237">
    <property type="entry name" value="G_PROTEIN_RECEP_F1_1"/>
    <property type="match status" value="1"/>
</dbReference>
<keyword evidence="5 10" id="KW-0297">G-protein coupled receptor</keyword>
<dbReference type="EMBL" id="JAAMOB010000014">
    <property type="protein sequence ID" value="KAF4104650.1"/>
    <property type="molecule type" value="Genomic_DNA"/>
</dbReference>
<evidence type="ECO:0000313" key="14">
    <source>
        <dbReference type="EMBL" id="KAF4104650.1"/>
    </source>
</evidence>
<evidence type="ECO:0000256" key="2">
    <source>
        <dbReference type="ARBA" id="ARBA00022692"/>
    </source>
</evidence>
<dbReference type="PANTHER" id="PTHR24247:SF182">
    <property type="entry name" value="MUSCARINIC ACETYLCHOLINE RECEPTOR M1"/>
    <property type="match status" value="1"/>
</dbReference>
<feature type="transmembrane region" description="Helical" evidence="11">
    <location>
        <begin position="192"/>
        <end position="216"/>
    </location>
</feature>
<dbReference type="InterPro" id="IPR017452">
    <property type="entry name" value="GPCR_Rhodpsn_7TM"/>
</dbReference>
<evidence type="ECO:0000256" key="3">
    <source>
        <dbReference type="ARBA" id="ARBA00022989"/>
    </source>
</evidence>
<keyword evidence="6 11" id="KW-0472">Membrane</keyword>
<sequence>MMNGTSFTLNLSSLINGTDVAVSGPVTWRMAMITLITIPLSIITIIGNVLVMISFRVNPLLRTVSNYFLLSLAVADFILGAISMNLYTTYILIGQWTLGNLACDVWLTVDYVASNASVMNLLAISVDRYLSVMRPLTYRATRTPRRAAVLISLAWTVSFVLWAPAILFWQYIVGERTVPEGECSVQFLSQPVITFGTAIAAFYLPVSVMVALYWGVYRVTEKRSQQLAGLIASQGGRTGNASQRSCQSNSCTVEDVRPQTDQNQHKKTHRTICPIITHRTAAWWKKRRERDEMSSSYTTYSHPQMDTDTDDNSKYIPLVRMDKTAVSECNATKRSCESGSQNSLSSPMNPTTMSSAQAPARSLTADQQGQQGRKARTSCLIREKKAARTLSAILLAFIVTWTPYNIMVLVSTFCDDCVPEGLWQLGYWLCYVNSTVNPLCYALCNKHFRVTFRALLLCRWKEHRKGIRWAPTGNG</sequence>
<proteinExistence type="inferred from homology"/>
<gene>
    <name evidence="14" type="ORF">G5714_013981</name>
</gene>
<comment type="caution">
    <text evidence="14">The sequence shown here is derived from an EMBL/GenBank/DDBJ whole genome shotgun (WGS) entry which is preliminary data.</text>
</comment>
<dbReference type="InterPro" id="IPR000276">
    <property type="entry name" value="GPCR_Rhodpsn"/>
</dbReference>
<dbReference type="SMART" id="SM01381">
    <property type="entry name" value="7TM_GPCR_Srsx"/>
    <property type="match status" value="1"/>
</dbReference>
<dbReference type="GO" id="GO:0004993">
    <property type="term" value="F:G protein-coupled serotonin receptor activity"/>
    <property type="evidence" value="ECO:0007669"/>
    <property type="project" value="TreeGrafter"/>
</dbReference>
<evidence type="ECO:0000256" key="4">
    <source>
        <dbReference type="ARBA" id="ARBA00023018"/>
    </source>
</evidence>
<dbReference type="GO" id="GO:0007197">
    <property type="term" value="P:adenylate cyclase-inhibiting G protein-coupled acetylcholine receptor signaling pathway"/>
    <property type="evidence" value="ECO:0007669"/>
    <property type="project" value="TreeGrafter"/>
</dbReference>
<evidence type="ECO:0000313" key="15">
    <source>
        <dbReference type="Proteomes" id="UP000579812"/>
    </source>
</evidence>
<feature type="compositionally biased region" description="Polar residues" evidence="12">
    <location>
        <begin position="332"/>
        <end position="357"/>
    </location>
</feature>
<dbReference type="FunFam" id="1.20.1070.10:FF:000162">
    <property type="entry name" value="Muscarinic acetylcholine receptor"/>
    <property type="match status" value="1"/>
</dbReference>
<dbReference type="GO" id="GO:0045211">
    <property type="term" value="C:postsynaptic membrane"/>
    <property type="evidence" value="ECO:0007669"/>
    <property type="project" value="UniProtKB-SubCell"/>
</dbReference>
<evidence type="ECO:0000256" key="10">
    <source>
        <dbReference type="RuleBase" id="RU000688"/>
    </source>
</evidence>
<dbReference type="AlphaFoldDB" id="A0A7J6CBQ6"/>
<feature type="transmembrane region" description="Helical" evidence="11">
    <location>
        <begin position="147"/>
        <end position="172"/>
    </location>
</feature>
<evidence type="ECO:0000256" key="5">
    <source>
        <dbReference type="ARBA" id="ARBA00023040"/>
    </source>
</evidence>
<dbReference type="Pfam" id="PF00001">
    <property type="entry name" value="7tm_1"/>
    <property type="match status" value="1"/>
</dbReference>